<dbReference type="AlphaFoldDB" id="A0AAD7WI53"/>
<evidence type="ECO:0000313" key="2">
    <source>
        <dbReference type="Proteomes" id="UP001221898"/>
    </source>
</evidence>
<organism evidence="1 2">
    <name type="scientific">Aldrovandia affinis</name>
    <dbReference type="NCBI Taxonomy" id="143900"/>
    <lineage>
        <taxon>Eukaryota</taxon>
        <taxon>Metazoa</taxon>
        <taxon>Chordata</taxon>
        <taxon>Craniata</taxon>
        <taxon>Vertebrata</taxon>
        <taxon>Euteleostomi</taxon>
        <taxon>Actinopterygii</taxon>
        <taxon>Neopterygii</taxon>
        <taxon>Teleostei</taxon>
        <taxon>Notacanthiformes</taxon>
        <taxon>Halosauridae</taxon>
        <taxon>Aldrovandia</taxon>
    </lineage>
</organism>
<dbReference type="Proteomes" id="UP001221898">
    <property type="component" value="Unassembled WGS sequence"/>
</dbReference>
<evidence type="ECO:0000313" key="1">
    <source>
        <dbReference type="EMBL" id="KAJ8397515.1"/>
    </source>
</evidence>
<name>A0AAD7WI53_9TELE</name>
<sequence>MICSSNTCTGNAHRNSTLLHSLATTSWQQFLLQPFKQDQSGLTHQTAVPEGGFSFHYTSSGALRPPAVF</sequence>
<proteinExistence type="predicted"/>
<comment type="caution">
    <text evidence="1">The sequence shown here is derived from an EMBL/GenBank/DDBJ whole genome shotgun (WGS) entry which is preliminary data.</text>
</comment>
<gene>
    <name evidence="1" type="ORF">AAFF_G00437910</name>
</gene>
<accession>A0AAD7WI53</accession>
<keyword evidence="2" id="KW-1185">Reference proteome</keyword>
<protein>
    <submittedName>
        <fullName evidence="1">Uncharacterized protein</fullName>
    </submittedName>
</protein>
<dbReference type="EMBL" id="JAINUG010000097">
    <property type="protein sequence ID" value="KAJ8397515.1"/>
    <property type="molecule type" value="Genomic_DNA"/>
</dbReference>
<reference evidence="1" key="1">
    <citation type="journal article" date="2023" name="Science">
        <title>Genome structures resolve the early diversification of teleost fishes.</title>
        <authorList>
            <person name="Parey E."/>
            <person name="Louis A."/>
            <person name="Montfort J."/>
            <person name="Bouchez O."/>
            <person name="Roques C."/>
            <person name="Iampietro C."/>
            <person name="Lluch J."/>
            <person name="Castinel A."/>
            <person name="Donnadieu C."/>
            <person name="Desvignes T."/>
            <person name="Floi Bucao C."/>
            <person name="Jouanno E."/>
            <person name="Wen M."/>
            <person name="Mejri S."/>
            <person name="Dirks R."/>
            <person name="Jansen H."/>
            <person name="Henkel C."/>
            <person name="Chen W.J."/>
            <person name="Zahm M."/>
            <person name="Cabau C."/>
            <person name="Klopp C."/>
            <person name="Thompson A.W."/>
            <person name="Robinson-Rechavi M."/>
            <person name="Braasch I."/>
            <person name="Lecointre G."/>
            <person name="Bobe J."/>
            <person name="Postlethwait J.H."/>
            <person name="Berthelot C."/>
            <person name="Roest Crollius H."/>
            <person name="Guiguen Y."/>
        </authorList>
    </citation>
    <scope>NUCLEOTIDE SEQUENCE</scope>
    <source>
        <strain evidence="1">NC1722</strain>
    </source>
</reference>